<proteinExistence type="predicted"/>
<sequence length="112" mass="12362">MSLETLTKIEELKGRFASDSQLADNEDTSGGVETSIGDVASYSLFLDVEGAIDLRVYLSPDGGETWYEPREESPISFGGSNTDVYWFEYDADRIRLVGTNDTPVTAQVREVV</sequence>
<organism evidence="1 2">
    <name type="scientific">Haloplanus rubicundus</name>
    <dbReference type="NCBI Taxonomy" id="1547898"/>
    <lineage>
        <taxon>Archaea</taxon>
        <taxon>Methanobacteriati</taxon>
        <taxon>Methanobacteriota</taxon>
        <taxon>Stenosarchaea group</taxon>
        <taxon>Halobacteria</taxon>
        <taxon>Halobacteriales</taxon>
        <taxon>Haloferacaceae</taxon>
        <taxon>Haloplanus</taxon>
    </lineage>
</organism>
<protein>
    <submittedName>
        <fullName evidence="1">Uncharacterized protein</fullName>
    </submittedName>
</protein>
<dbReference type="AlphaFoldDB" id="A0A345EBA7"/>
<dbReference type="KEGG" id="haq:DU484_06135"/>
<evidence type="ECO:0000313" key="1">
    <source>
        <dbReference type="EMBL" id="AXG09479.1"/>
    </source>
</evidence>
<dbReference type="RefSeq" id="WP_114605399.1">
    <property type="nucleotide sequence ID" value="NZ_CP031148.1"/>
</dbReference>
<name>A0A345EBA7_9EURY</name>
<evidence type="ECO:0000313" key="2">
    <source>
        <dbReference type="Proteomes" id="UP000252985"/>
    </source>
</evidence>
<reference evidence="1 2" key="1">
    <citation type="submission" date="2018-07" db="EMBL/GenBank/DDBJ databases">
        <title>Genome sequences of Haloplanus sp. CBA1112.</title>
        <authorList>
            <person name="Kim Y.B."/>
            <person name="Roh S.W."/>
        </authorList>
    </citation>
    <scope>NUCLEOTIDE SEQUENCE [LARGE SCALE GENOMIC DNA]</scope>
    <source>
        <strain evidence="1 2">CBA1112</strain>
    </source>
</reference>
<dbReference type="GeneID" id="37286539"/>
<dbReference type="EMBL" id="CP031148">
    <property type="protein sequence ID" value="AXG09479.1"/>
    <property type="molecule type" value="Genomic_DNA"/>
</dbReference>
<accession>A0A345EBA7</accession>
<gene>
    <name evidence="1" type="ORF">DU484_06135</name>
</gene>
<dbReference type="Proteomes" id="UP000252985">
    <property type="component" value="Chromosome"/>
</dbReference>